<evidence type="ECO:0000313" key="2">
    <source>
        <dbReference type="EMBL" id="KAJ4004377.1"/>
    </source>
</evidence>
<feature type="region of interest" description="Disordered" evidence="1">
    <location>
        <begin position="76"/>
        <end position="125"/>
    </location>
</feature>
<sequence>MPEMTPSNFSQISNLTYNQQTLLPETSQPLQKLESAKEEDPASSSWEDYIKADGSACDRAPSNQLLTRGLEAQNERVQLNQEHLPPSYTIETEHEQTLQGQSNVTPGNNPQNNAASAPDTIDPRLFGANYDARTFAKKSP</sequence>
<gene>
    <name evidence="2" type="ORF">NW766_011682</name>
</gene>
<dbReference type="EMBL" id="JAPDHF010000024">
    <property type="protein sequence ID" value="KAJ4004377.1"/>
    <property type="molecule type" value="Genomic_DNA"/>
</dbReference>
<organism evidence="2 3">
    <name type="scientific">Fusarium irregulare</name>
    <dbReference type="NCBI Taxonomy" id="2494466"/>
    <lineage>
        <taxon>Eukaryota</taxon>
        <taxon>Fungi</taxon>
        <taxon>Dikarya</taxon>
        <taxon>Ascomycota</taxon>
        <taxon>Pezizomycotina</taxon>
        <taxon>Sordariomycetes</taxon>
        <taxon>Hypocreomycetidae</taxon>
        <taxon>Hypocreales</taxon>
        <taxon>Nectriaceae</taxon>
        <taxon>Fusarium</taxon>
        <taxon>Fusarium incarnatum-equiseti species complex</taxon>
    </lineage>
</organism>
<evidence type="ECO:0000256" key="1">
    <source>
        <dbReference type="SAM" id="MobiDB-lite"/>
    </source>
</evidence>
<feature type="compositionally biased region" description="Polar residues" evidence="1">
    <location>
        <begin position="97"/>
        <end position="115"/>
    </location>
</feature>
<dbReference type="AlphaFoldDB" id="A0A9W8PFQ4"/>
<feature type="compositionally biased region" description="Polar residues" evidence="1">
    <location>
        <begin position="1"/>
        <end position="30"/>
    </location>
</feature>
<reference evidence="2" key="1">
    <citation type="submission" date="2022-10" db="EMBL/GenBank/DDBJ databases">
        <title>Fusarium specimens isolated from Avocado Roots.</title>
        <authorList>
            <person name="Stajich J."/>
            <person name="Roper C."/>
            <person name="Heimlech-Rivalta G."/>
        </authorList>
    </citation>
    <scope>NUCLEOTIDE SEQUENCE</scope>
    <source>
        <strain evidence="2">CF00143</strain>
    </source>
</reference>
<proteinExistence type="predicted"/>
<keyword evidence="3" id="KW-1185">Reference proteome</keyword>
<dbReference type="OrthoDB" id="5089398at2759"/>
<dbReference type="Proteomes" id="UP001152130">
    <property type="component" value="Unassembled WGS sequence"/>
</dbReference>
<evidence type="ECO:0000313" key="3">
    <source>
        <dbReference type="Proteomes" id="UP001152130"/>
    </source>
</evidence>
<name>A0A9W8PFQ4_9HYPO</name>
<feature type="region of interest" description="Disordered" evidence="1">
    <location>
        <begin position="1"/>
        <end position="61"/>
    </location>
</feature>
<accession>A0A9W8PFQ4</accession>
<protein>
    <submittedName>
        <fullName evidence="2">Uncharacterized protein</fullName>
    </submittedName>
</protein>
<comment type="caution">
    <text evidence="2">The sequence shown here is derived from an EMBL/GenBank/DDBJ whole genome shotgun (WGS) entry which is preliminary data.</text>
</comment>